<dbReference type="InterPro" id="IPR029058">
    <property type="entry name" value="AB_hydrolase_fold"/>
</dbReference>
<dbReference type="Proteomes" id="UP000249066">
    <property type="component" value="Unassembled WGS sequence"/>
</dbReference>
<gene>
    <name evidence="1" type="ORF">DI623_15935</name>
</gene>
<protein>
    <submittedName>
        <fullName evidence="1">Alpha/beta hydrolase</fullName>
    </submittedName>
</protein>
<dbReference type="EMBL" id="QFNN01000173">
    <property type="protein sequence ID" value="PZO86771.1"/>
    <property type="molecule type" value="Genomic_DNA"/>
</dbReference>
<evidence type="ECO:0000313" key="1">
    <source>
        <dbReference type="EMBL" id="PZO86771.1"/>
    </source>
</evidence>
<keyword evidence="1" id="KW-0378">Hydrolase</keyword>
<dbReference type="GO" id="GO:0016787">
    <property type="term" value="F:hydrolase activity"/>
    <property type="evidence" value="ECO:0007669"/>
    <property type="project" value="UniProtKB-KW"/>
</dbReference>
<evidence type="ECO:0000313" key="2">
    <source>
        <dbReference type="Proteomes" id="UP000249066"/>
    </source>
</evidence>
<dbReference type="AlphaFoldDB" id="A0A2W5BUI7"/>
<name>A0A2W5BUI7_9SPHN</name>
<organism evidence="1 2">
    <name type="scientific">Sphingomonas sanxanigenens</name>
    <dbReference type="NCBI Taxonomy" id="397260"/>
    <lineage>
        <taxon>Bacteria</taxon>
        <taxon>Pseudomonadati</taxon>
        <taxon>Pseudomonadota</taxon>
        <taxon>Alphaproteobacteria</taxon>
        <taxon>Sphingomonadales</taxon>
        <taxon>Sphingomonadaceae</taxon>
        <taxon>Sphingomonas</taxon>
    </lineage>
</organism>
<dbReference type="Gene3D" id="3.40.50.1820">
    <property type="entry name" value="alpha/beta hydrolase"/>
    <property type="match status" value="1"/>
</dbReference>
<comment type="caution">
    <text evidence="1">The sequence shown here is derived from an EMBL/GenBank/DDBJ whole genome shotgun (WGS) entry which is preliminary data.</text>
</comment>
<reference evidence="1 2" key="1">
    <citation type="submission" date="2017-08" db="EMBL/GenBank/DDBJ databases">
        <title>Infants hospitalized years apart are colonized by the same room-sourced microbial strains.</title>
        <authorList>
            <person name="Brooks B."/>
            <person name="Olm M.R."/>
            <person name="Firek B.A."/>
            <person name="Baker R."/>
            <person name="Thomas B.C."/>
            <person name="Morowitz M.J."/>
            <person name="Banfield J.F."/>
        </authorList>
    </citation>
    <scope>NUCLEOTIDE SEQUENCE [LARGE SCALE GENOMIC DNA]</scope>
    <source>
        <strain evidence="1">S2_018_000_R2_101</strain>
    </source>
</reference>
<feature type="non-terminal residue" evidence="1">
    <location>
        <position position="47"/>
    </location>
</feature>
<accession>A0A2W5BUI7</accession>
<sequence>MTDYFTASDGVRLAWHERGEGRPVVLIHGFMSNAMTNWVRYGHAAAV</sequence>
<proteinExistence type="predicted"/>
<dbReference type="SUPFAM" id="SSF53474">
    <property type="entry name" value="alpha/beta-Hydrolases"/>
    <property type="match status" value="1"/>
</dbReference>